<evidence type="ECO:0000313" key="5">
    <source>
        <dbReference type="EMBL" id="BBZ35716.1"/>
    </source>
</evidence>
<protein>
    <submittedName>
        <fullName evidence="5">TetR family transcriptional regulator</fullName>
    </submittedName>
</protein>
<dbReference type="PANTHER" id="PTHR43479:SF11">
    <property type="entry name" value="ACREF_ENVCD OPERON REPRESSOR-RELATED"/>
    <property type="match status" value="1"/>
</dbReference>
<organism evidence="5 6">
    <name type="scientific">Mycolicibacterium confluentis</name>
    <dbReference type="NCBI Taxonomy" id="28047"/>
    <lineage>
        <taxon>Bacteria</taxon>
        <taxon>Bacillati</taxon>
        <taxon>Actinomycetota</taxon>
        <taxon>Actinomycetes</taxon>
        <taxon>Mycobacteriales</taxon>
        <taxon>Mycobacteriaceae</taxon>
        <taxon>Mycolicibacterium</taxon>
    </lineage>
</organism>
<dbReference type="InterPro" id="IPR009057">
    <property type="entry name" value="Homeodomain-like_sf"/>
</dbReference>
<evidence type="ECO:0000256" key="2">
    <source>
        <dbReference type="PROSITE-ProRule" id="PRU00335"/>
    </source>
</evidence>
<dbReference type="Pfam" id="PF00440">
    <property type="entry name" value="TetR_N"/>
    <property type="match status" value="1"/>
</dbReference>
<dbReference type="InterPro" id="IPR050624">
    <property type="entry name" value="HTH-type_Tx_Regulator"/>
</dbReference>
<dbReference type="EMBL" id="AP022612">
    <property type="protein sequence ID" value="BBZ35716.1"/>
    <property type="molecule type" value="Genomic_DNA"/>
</dbReference>
<dbReference type="Proteomes" id="UP000466931">
    <property type="component" value="Chromosome"/>
</dbReference>
<sequence>MAEVGRPDSADRAQRPYRGVQAGERLARRRQQLIDAGMDLLGQTDPDDLTVRAICTKAGLTARYFYEAFADKDAFIEAVFDAATAKLATTTQAAVTGVPAADQNRAGITSIVRTIAEDPRIGRLLFSTELSNAVILRMRAQRAELFVNLGDLHIQTALRVGGSNRLKATTNFVLGGLRQTISAWLSGEVVMSSEEFIDLLIAIVDDLNDPSLFRE</sequence>
<dbReference type="PROSITE" id="PS50977">
    <property type="entry name" value="HTH_TETR_2"/>
    <property type="match status" value="1"/>
</dbReference>
<keyword evidence="6" id="KW-1185">Reference proteome</keyword>
<dbReference type="GO" id="GO:0003677">
    <property type="term" value="F:DNA binding"/>
    <property type="evidence" value="ECO:0007669"/>
    <property type="project" value="UniProtKB-UniRule"/>
</dbReference>
<feature type="DNA-binding region" description="H-T-H motif" evidence="2">
    <location>
        <begin position="50"/>
        <end position="69"/>
    </location>
</feature>
<feature type="region of interest" description="Disordered" evidence="3">
    <location>
        <begin position="1"/>
        <end position="22"/>
    </location>
</feature>
<dbReference type="Gene3D" id="1.10.357.10">
    <property type="entry name" value="Tetracycline Repressor, domain 2"/>
    <property type="match status" value="1"/>
</dbReference>
<reference evidence="5" key="1">
    <citation type="journal article" date="2019" name="Emerg. Microbes Infect.">
        <title>Comprehensive subspecies identification of 175 nontuberculous mycobacteria species based on 7547 genomic profiles.</title>
        <authorList>
            <person name="Matsumoto Y."/>
            <person name="Kinjo T."/>
            <person name="Motooka D."/>
            <person name="Nabeya D."/>
            <person name="Jung N."/>
            <person name="Uechi K."/>
            <person name="Horii T."/>
            <person name="Iida T."/>
            <person name="Fujita J."/>
            <person name="Nakamura S."/>
        </authorList>
    </citation>
    <scope>NUCLEOTIDE SEQUENCE [LARGE SCALE GENOMIC DNA]</scope>
    <source>
        <strain evidence="5">JCM 13671</strain>
    </source>
</reference>
<evidence type="ECO:0000259" key="4">
    <source>
        <dbReference type="PROSITE" id="PS50977"/>
    </source>
</evidence>
<proteinExistence type="predicted"/>
<evidence type="ECO:0000313" key="6">
    <source>
        <dbReference type="Proteomes" id="UP000466931"/>
    </source>
</evidence>
<evidence type="ECO:0000256" key="1">
    <source>
        <dbReference type="ARBA" id="ARBA00023125"/>
    </source>
</evidence>
<feature type="domain" description="HTH tetR-type" evidence="4">
    <location>
        <begin position="27"/>
        <end position="87"/>
    </location>
</feature>
<dbReference type="AlphaFoldDB" id="A0A7I7Y277"/>
<keyword evidence="1 2" id="KW-0238">DNA-binding</keyword>
<feature type="compositionally biased region" description="Basic and acidic residues" evidence="3">
    <location>
        <begin position="1"/>
        <end position="14"/>
    </location>
</feature>
<reference evidence="5" key="2">
    <citation type="submission" date="2020-02" db="EMBL/GenBank/DDBJ databases">
        <authorList>
            <person name="Matsumoto Y."/>
            <person name="Motooka D."/>
            <person name="Nakamura S."/>
        </authorList>
    </citation>
    <scope>NUCLEOTIDE SEQUENCE</scope>
    <source>
        <strain evidence="5">JCM 13671</strain>
    </source>
</reference>
<dbReference type="SUPFAM" id="SSF46689">
    <property type="entry name" value="Homeodomain-like"/>
    <property type="match status" value="1"/>
</dbReference>
<gene>
    <name evidence="5" type="ORF">MCNF_43210</name>
</gene>
<dbReference type="RefSeq" id="WP_234812872.1">
    <property type="nucleotide sequence ID" value="NZ_AP022612.1"/>
</dbReference>
<name>A0A7I7Y277_9MYCO</name>
<dbReference type="InterPro" id="IPR001647">
    <property type="entry name" value="HTH_TetR"/>
</dbReference>
<dbReference type="PANTHER" id="PTHR43479">
    <property type="entry name" value="ACREF/ENVCD OPERON REPRESSOR-RELATED"/>
    <property type="match status" value="1"/>
</dbReference>
<evidence type="ECO:0000256" key="3">
    <source>
        <dbReference type="SAM" id="MobiDB-lite"/>
    </source>
</evidence>
<accession>A0A7I7Y277</accession>